<dbReference type="Proteomes" id="UP000250166">
    <property type="component" value="Unassembled WGS sequence"/>
</dbReference>
<dbReference type="EMBL" id="UAWL01000006">
    <property type="protein sequence ID" value="SQB97698.1"/>
    <property type="molecule type" value="Genomic_DNA"/>
</dbReference>
<sequence length="107" mass="12323">MYINNAHTMRLLDLPQFPQEYRAIASAQAEVLDFLRTQKTLHWVYVSPPALFIPHAPREGRYQIIGEEFRLNANKESKISYADYAIAIIDIACNPLYNKQRIGIMGV</sequence>
<name>A0A2X3AXY3_9HELI</name>
<reference evidence="1 2" key="1">
    <citation type="submission" date="2018-06" db="EMBL/GenBank/DDBJ databases">
        <authorList>
            <consortium name="Pathogen Informatics"/>
            <person name="Doyle S."/>
        </authorList>
    </citation>
    <scope>NUCLEOTIDE SEQUENCE [LARGE SCALE GENOMIC DNA]</scope>
    <source>
        <strain evidence="1 2">NCTC13102</strain>
    </source>
</reference>
<proteinExistence type="predicted"/>
<dbReference type="PANTHER" id="PTHR43355">
    <property type="entry name" value="FLAVIN REDUCTASE (NADPH)"/>
    <property type="match status" value="1"/>
</dbReference>
<accession>A0A2X3AXY3</accession>
<dbReference type="InterPro" id="IPR051606">
    <property type="entry name" value="Polyketide_Oxido-like"/>
</dbReference>
<dbReference type="AlphaFoldDB" id="A0A2X3AXY3"/>
<protein>
    <submittedName>
        <fullName evidence="1">NADH-flavin reductase</fullName>
    </submittedName>
</protein>
<dbReference type="PANTHER" id="PTHR43355:SF2">
    <property type="entry name" value="FLAVIN REDUCTASE (NADPH)"/>
    <property type="match status" value="1"/>
</dbReference>
<dbReference type="GO" id="GO:0016646">
    <property type="term" value="F:oxidoreductase activity, acting on the CH-NH group of donors, NAD or NADP as acceptor"/>
    <property type="evidence" value="ECO:0007669"/>
    <property type="project" value="TreeGrafter"/>
</dbReference>
<evidence type="ECO:0000313" key="1">
    <source>
        <dbReference type="EMBL" id="SQB97698.1"/>
    </source>
</evidence>
<gene>
    <name evidence="1" type="ORF">NCTC13102_00322</name>
</gene>
<dbReference type="Gene3D" id="3.40.50.720">
    <property type="entry name" value="NAD(P)-binding Rossmann-like Domain"/>
    <property type="match status" value="1"/>
</dbReference>
<evidence type="ECO:0000313" key="2">
    <source>
        <dbReference type="Proteomes" id="UP000250166"/>
    </source>
</evidence>
<organism evidence="1 2">
    <name type="scientific">Helicobacter fennelliae</name>
    <dbReference type="NCBI Taxonomy" id="215"/>
    <lineage>
        <taxon>Bacteria</taxon>
        <taxon>Pseudomonadati</taxon>
        <taxon>Campylobacterota</taxon>
        <taxon>Epsilonproteobacteria</taxon>
        <taxon>Campylobacterales</taxon>
        <taxon>Helicobacteraceae</taxon>
        <taxon>Helicobacter</taxon>
    </lineage>
</organism>